<dbReference type="GO" id="GO:0050660">
    <property type="term" value="F:flavin adenine dinucleotide binding"/>
    <property type="evidence" value="ECO:0007669"/>
    <property type="project" value="InterPro"/>
</dbReference>
<dbReference type="InterPro" id="IPR013786">
    <property type="entry name" value="AcylCoA_DH/ox_N"/>
</dbReference>
<dbReference type="InterPro" id="IPR009100">
    <property type="entry name" value="AcylCoA_DH/oxidase_NM_dom_sf"/>
</dbReference>
<evidence type="ECO:0000256" key="4">
    <source>
        <dbReference type="ARBA" id="ARBA00022827"/>
    </source>
</evidence>
<dbReference type="Gene3D" id="2.40.110.10">
    <property type="entry name" value="Butyryl-CoA Dehydrogenase, subunit A, domain 2"/>
    <property type="match status" value="1"/>
</dbReference>
<evidence type="ECO:0000256" key="5">
    <source>
        <dbReference type="ARBA" id="ARBA00023002"/>
    </source>
</evidence>
<sequence length="444" mass="49096">MATPKKESLIPSVMPPQKKETFGDLSPWAEPSWYSSLASPYYNASHKRLRNALRAYVDEKIKPYMLEWEEKGEAPEDARLEYARSGYAFADVPEPYRMNVAGPAGIPVAELDIFHLMIMTDETSRIEGGVITSLSGGSVIGVPPIVHHGTEEQKRRWLPGLFLWETSFCLGITEPSGGSDVANIQATAVKTNDGKHYVVNGYKKWITGMPWATHMTTAVRTGGPGMKGISVLVIPTNSKGLTHRRIPNSGQKAGGASFVEMDEVYVPVENLIGKENQGFRIIMTNFNKERFIMSVGCNRKARTCLALSFDYANKRHTFGKPLIANQIISHKLATIGRYVESHWAWLEQLAYHIQQSPLGWQDPDIAGQIALSKVHGGRILEMANREAQQIFGGAGYQKGGPGAVIEQMSRDLRMMVVGGGSEEIIADLAVRQETVLAKKRGWKL</sequence>
<feature type="domain" description="Acyl-CoA dehydrogenase/oxidase C-terminal" evidence="7">
    <location>
        <begin position="276"/>
        <end position="430"/>
    </location>
</feature>
<dbReference type="InterPro" id="IPR009075">
    <property type="entry name" value="AcylCo_DH/oxidase_C"/>
</dbReference>
<keyword evidence="4 6" id="KW-0274">FAD</keyword>
<dbReference type="AlphaFoldDB" id="A0A6G1J3X0"/>
<evidence type="ECO:0000256" key="2">
    <source>
        <dbReference type="ARBA" id="ARBA00009347"/>
    </source>
</evidence>
<dbReference type="PANTHER" id="PTHR48083">
    <property type="entry name" value="MEDIUM-CHAIN SPECIFIC ACYL-COA DEHYDROGENASE, MITOCHONDRIAL-RELATED"/>
    <property type="match status" value="1"/>
</dbReference>
<evidence type="ECO:0000313" key="11">
    <source>
        <dbReference type="Proteomes" id="UP000799291"/>
    </source>
</evidence>
<proteinExistence type="inferred from homology"/>
<dbReference type="InterPro" id="IPR046373">
    <property type="entry name" value="Acyl-CoA_Oxase/DH_mid-dom_sf"/>
</dbReference>
<dbReference type="GO" id="GO:0003995">
    <property type="term" value="F:acyl-CoA dehydrogenase activity"/>
    <property type="evidence" value="ECO:0007669"/>
    <property type="project" value="TreeGrafter"/>
</dbReference>
<gene>
    <name evidence="10" type="ORF">K458DRAFT_365305</name>
</gene>
<reference evidence="10" key="1">
    <citation type="journal article" date="2020" name="Stud. Mycol.">
        <title>101 Dothideomycetes genomes: a test case for predicting lifestyles and emergence of pathogens.</title>
        <authorList>
            <person name="Haridas S."/>
            <person name="Albert R."/>
            <person name="Binder M."/>
            <person name="Bloem J."/>
            <person name="Labutti K."/>
            <person name="Salamov A."/>
            <person name="Andreopoulos B."/>
            <person name="Baker S."/>
            <person name="Barry K."/>
            <person name="Bills G."/>
            <person name="Bluhm B."/>
            <person name="Cannon C."/>
            <person name="Castanera R."/>
            <person name="Culley D."/>
            <person name="Daum C."/>
            <person name="Ezra D."/>
            <person name="Gonzalez J."/>
            <person name="Henrissat B."/>
            <person name="Kuo A."/>
            <person name="Liang C."/>
            <person name="Lipzen A."/>
            <person name="Lutzoni F."/>
            <person name="Magnuson J."/>
            <person name="Mondo S."/>
            <person name="Nolan M."/>
            <person name="Ohm R."/>
            <person name="Pangilinan J."/>
            <person name="Park H.-J."/>
            <person name="Ramirez L."/>
            <person name="Alfaro M."/>
            <person name="Sun H."/>
            <person name="Tritt A."/>
            <person name="Yoshinaga Y."/>
            <person name="Zwiers L.-H."/>
            <person name="Turgeon B."/>
            <person name="Goodwin S."/>
            <person name="Spatafora J."/>
            <person name="Crous P."/>
            <person name="Grigoriev I."/>
        </authorList>
    </citation>
    <scope>NUCLEOTIDE SEQUENCE</scope>
    <source>
        <strain evidence="10">CBS 122367</strain>
    </source>
</reference>
<dbReference type="GO" id="GO:0005737">
    <property type="term" value="C:cytoplasm"/>
    <property type="evidence" value="ECO:0007669"/>
    <property type="project" value="TreeGrafter"/>
</dbReference>
<evidence type="ECO:0000256" key="6">
    <source>
        <dbReference type="RuleBase" id="RU362125"/>
    </source>
</evidence>
<dbReference type="GO" id="GO:0033539">
    <property type="term" value="P:fatty acid beta-oxidation using acyl-CoA dehydrogenase"/>
    <property type="evidence" value="ECO:0007669"/>
    <property type="project" value="TreeGrafter"/>
</dbReference>
<dbReference type="Gene3D" id="1.20.140.10">
    <property type="entry name" value="Butyryl-CoA Dehydrogenase, subunit A, domain 3"/>
    <property type="match status" value="1"/>
</dbReference>
<evidence type="ECO:0000259" key="7">
    <source>
        <dbReference type="Pfam" id="PF00441"/>
    </source>
</evidence>
<feature type="domain" description="Acyl-CoA dehydrogenase/oxidase N-terminal" evidence="9">
    <location>
        <begin position="45"/>
        <end position="161"/>
    </location>
</feature>
<name>A0A6G1J3X0_9PLEO</name>
<dbReference type="InterPro" id="IPR037069">
    <property type="entry name" value="AcylCoA_DH/ox_N_sf"/>
</dbReference>
<comment type="similarity">
    <text evidence="2 6">Belongs to the acyl-CoA dehydrogenase family.</text>
</comment>
<comment type="cofactor">
    <cofactor evidence="1 6">
        <name>FAD</name>
        <dbReference type="ChEBI" id="CHEBI:57692"/>
    </cofactor>
</comment>
<dbReference type="OrthoDB" id="10254877at2759"/>
<keyword evidence="11" id="KW-1185">Reference proteome</keyword>
<dbReference type="Pfam" id="PF02771">
    <property type="entry name" value="Acyl-CoA_dh_N"/>
    <property type="match status" value="1"/>
</dbReference>
<dbReference type="Gene3D" id="1.10.540.10">
    <property type="entry name" value="Acyl-CoA dehydrogenase/oxidase, N-terminal domain"/>
    <property type="match status" value="1"/>
</dbReference>
<organism evidence="10 11">
    <name type="scientific">Lentithecium fluviatile CBS 122367</name>
    <dbReference type="NCBI Taxonomy" id="1168545"/>
    <lineage>
        <taxon>Eukaryota</taxon>
        <taxon>Fungi</taxon>
        <taxon>Dikarya</taxon>
        <taxon>Ascomycota</taxon>
        <taxon>Pezizomycotina</taxon>
        <taxon>Dothideomycetes</taxon>
        <taxon>Pleosporomycetidae</taxon>
        <taxon>Pleosporales</taxon>
        <taxon>Massarineae</taxon>
        <taxon>Lentitheciaceae</taxon>
        <taxon>Lentithecium</taxon>
    </lineage>
</organism>
<evidence type="ECO:0000256" key="3">
    <source>
        <dbReference type="ARBA" id="ARBA00022630"/>
    </source>
</evidence>
<dbReference type="PANTHER" id="PTHR48083:SF28">
    <property type="entry name" value="ACYL-COA DEHYDROGENASE FAMILY PROTEIN (AFU_ORTHOLOGUE AFUA_6G10880)-RELATED"/>
    <property type="match status" value="1"/>
</dbReference>
<protein>
    <submittedName>
        <fullName evidence="10">Acyl-CoA dehydrogenase NM domain-like protein</fullName>
    </submittedName>
</protein>
<dbReference type="InterPro" id="IPR050741">
    <property type="entry name" value="Acyl-CoA_dehydrogenase"/>
</dbReference>
<dbReference type="EMBL" id="MU005579">
    <property type="protein sequence ID" value="KAF2685108.1"/>
    <property type="molecule type" value="Genomic_DNA"/>
</dbReference>
<dbReference type="SUPFAM" id="SSF47203">
    <property type="entry name" value="Acyl-CoA dehydrogenase C-terminal domain-like"/>
    <property type="match status" value="1"/>
</dbReference>
<dbReference type="Proteomes" id="UP000799291">
    <property type="component" value="Unassembled WGS sequence"/>
</dbReference>
<evidence type="ECO:0000313" key="10">
    <source>
        <dbReference type="EMBL" id="KAF2685108.1"/>
    </source>
</evidence>
<evidence type="ECO:0000259" key="8">
    <source>
        <dbReference type="Pfam" id="PF02770"/>
    </source>
</evidence>
<evidence type="ECO:0000256" key="1">
    <source>
        <dbReference type="ARBA" id="ARBA00001974"/>
    </source>
</evidence>
<accession>A0A6G1J3X0</accession>
<keyword evidence="5 6" id="KW-0560">Oxidoreductase</keyword>
<dbReference type="SUPFAM" id="SSF56645">
    <property type="entry name" value="Acyl-CoA dehydrogenase NM domain-like"/>
    <property type="match status" value="1"/>
</dbReference>
<dbReference type="Pfam" id="PF02770">
    <property type="entry name" value="Acyl-CoA_dh_M"/>
    <property type="match status" value="1"/>
</dbReference>
<evidence type="ECO:0000259" key="9">
    <source>
        <dbReference type="Pfam" id="PF02771"/>
    </source>
</evidence>
<feature type="domain" description="Acyl-CoA oxidase/dehydrogenase middle" evidence="8">
    <location>
        <begin position="169"/>
        <end position="262"/>
    </location>
</feature>
<keyword evidence="3 6" id="KW-0285">Flavoprotein</keyword>
<dbReference type="InterPro" id="IPR006091">
    <property type="entry name" value="Acyl-CoA_Oxase/DH_mid-dom"/>
</dbReference>
<dbReference type="Pfam" id="PF00441">
    <property type="entry name" value="Acyl-CoA_dh_1"/>
    <property type="match status" value="1"/>
</dbReference>
<dbReference type="InterPro" id="IPR036250">
    <property type="entry name" value="AcylCo_DH-like_C"/>
</dbReference>